<feature type="repeat" description="TPR" evidence="1">
    <location>
        <begin position="1094"/>
        <end position="1127"/>
    </location>
</feature>
<dbReference type="RefSeq" id="WP_051268745.1">
    <property type="nucleotide sequence ID" value="NZ_LVVZ01000005.1"/>
</dbReference>
<keyword evidence="1" id="KW-0802">TPR repeat</keyword>
<dbReference type="Proteomes" id="UP000185783">
    <property type="component" value="Unassembled WGS sequence"/>
</dbReference>
<evidence type="ECO:0000313" key="5">
    <source>
        <dbReference type="EMBL" id="OKL45294.1"/>
    </source>
</evidence>
<dbReference type="InterPro" id="IPR019734">
    <property type="entry name" value="TPR_rpt"/>
</dbReference>
<accession>A0A1U7JKS3</accession>
<feature type="region of interest" description="Disordered" evidence="3">
    <location>
        <begin position="327"/>
        <end position="382"/>
    </location>
</feature>
<keyword evidence="6" id="KW-1185">Reference proteome</keyword>
<evidence type="ECO:0000256" key="4">
    <source>
        <dbReference type="SAM" id="Phobius"/>
    </source>
</evidence>
<evidence type="ECO:0000313" key="6">
    <source>
        <dbReference type="Proteomes" id="UP000185783"/>
    </source>
</evidence>
<protein>
    <recommendedName>
        <fullName evidence="7">Tetratricopeptide repeat protein</fullName>
    </recommendedName>
</protein>
<feature type="region of interest" description="Disordered" evidence="3">
    <location>
        <begin position="432"/>
        <end position="613"/>
    </location>
</feature>
<feature type="compositionally biased region" description="Polar residues" evidence="3">
    <location>
        <begin position="538"/>
        <end position="550"/>
    </location>
</feature>
<dbReference type="EMBL" id="LVVZ01000005">
    <property type="protein sequence ID" value="OKL45294.1"/>
    <property type="molecule type" value="Genomic_DNA"/>
</dbReference>
<sequence>MLAGSEPTAKKSLSDRCDGLAFRCVFARVFCAVALSVFALFAGYTPAFAVGEPATVTATQEDGFARLVINFPERTLLPDYDALVTAGVLRIAFPDGIDTNIDEVPALLSDYISVARRDPDGAALRFALKQPVNVNSMEAGEKLFVDLLPRSWQGMPPPLPEDVVADLAKRAEAAMRRLREIERDQKQKEVEQAQVDLRVGEHPTFTRLVFDWSVPFDSAFVRRNDRVEVQFDRKAELNLARMLIDPPVGVLGARSELRDAGLFVELAIDPAADVRAFREGSSYVVDVTPVETTPSTAQNSLLDEVEDVYVDPILKQVEGEERVVSLGTREEDAGSQPSEAPVERVQTPEQKPEGVETPEVAPTAADTASDAEPAETVRSAELGQVDDPIAAVLAQADEVTLAARAFGLPEEPLVQLSAPLKAEEEARIALTDAPLRAQPNLPEAKPGTTKQPVDDLVPGAQNRERRPKEKPELSDRGSAAEDVEPAPSKVDNTPSAPVAADPQQPTPNTDGSDSGLSTPEKVTTPETGDQPETETRPDSQSSAPGANSEISPDMRGTVSDEGEAPAKPVRSTAPQNEDGLPRVIPINSRTTVTEQPRQQARPSNPEAVPPEAQKTPAPLISVEVRRVGDAAQVHLPFGKNVSAAVFRRGRQHWMVFDSAVPIDDRALRAALEPFATDLSNEDHKTYQLVRMRLRRAVLASASAGSDRWILHVGPSISEPSQPLKVERNVQGDGAAVLRVALGRGGRIHALKDPDVGDTIYAVTAPGPARGVIKPHRYSQLQFLQSIHGIAVTLFADGVSVEVNGEDVVVSRDDGLAVSSEDLWRTLEKGAPLKDPTQPGLIEFANFTTPNKVEFRDKLRKFEAAVAMAEPDKMKGPRLDMARFYLAHGFAEEALGLLELAKDQNPTVATDATFNVMMGAAQMMANRPEQAKAYLDSQELVRSPDAAVWKTLADVALEDWSSTLRHLTEAGKVIDSYPDEIQVDFNLAAAKAHVELEDFGSAASYLAQVEPSSVSDEQAARYDLLRGRIADASGRTKEAMDAFEFVMDHSEGPEAAEATYRHIALRYRDGYLSEQDAIDELADLSTTWRGDETELRTLDLLAKLQAKEGDYRQAFKAMHQAVLSNPDSNLTRSLQTQMGDVFTDLFLREGADKLDAIDALAIFYDFRELLPVGHEGDQMVRYMADRMIDLDLLDQAARVLRHQIDHRLKGAAKAQIAADLSVVYLLDRRPEEALRVLSQTRQAQLPTTLQRQRNLVEARALTESGRPDLALELVRNMSGVDVDRLRADTLWAAKSWQKAAEQVERMHAGRWADAFPLDGQEQTDILRAAIGYSLAGDSLGLDRLRQKYSEKMSEGPNAAAFEVVTRPIDERGVEFLDVSRSIAATDSLDAFLDEYRAQYLTAGGPESPRPTRAEESAL</sequence>
<evidence type="ECO:0000256" key="2">
    <source>
        <dbReference type="SAM" id="Coils"/>
    </source>
</evidence>
<dbReference type="Gene3D" id="1.25.40.10">
    <property type="entry name" value="Tetratricopeptide repeat domain"/>
    <property type="match status" value="1"/>
</dbReference>
<name>A0A1U7JKS3_9HYPH</name>
<organism evidence="5 6">
    <name type="scientific">Pseudovibrio exalbescens</name>
    <dbReference type="NCBI Taxonomy" id="197461"/>
    <lineage>
        <taxon>Bacteria</taxon>
        <taxon>Pseudomonadati</taxon>
        <taxon>Pseudomonadota</taxon>
        <taxon>Alphaproteobacteria</taxon>
        <taxon>Hyphomicrobiales</taxon>
        <taxon>Stappiaceae</taxon>
        <taxon>Pseudovibrio</taxon>
    </lineage>
</organism>
<dbReference type="SUPFAM" id="SSF48452">
    <property type="entry name" value="TPR-like"/>
    <property type="match status" value="1"/>
</dbReference>
<keyword evidence="4" id="KW-0812">Transmembrane</keyword>
<gene>
    <name evidence="5" type="ORF">A3843_02855</name>
</gene>
<comment type="caution">
    <text evidence="5">The sequence shown here is derived from an EMBL/GenBank/DDBJ whole genome shotgun (WGS) entry which is preliminary data.</text>
</comment>
<feature type="transmembrane region" description="Helical" evidence="4">
    <location>
        <begin position="20"/>
        <end position="44"/>
    </location>
</feature>
<dbReference type="STRING" id="197461.A3843_02855"/>
<feature type="coiled-coil region" evidence="2">
    <location>
        <begin position="164"/>
        <end position="191"/>
    </location>
</feature>
<evidence type="ECO:0000256" key="3">
    <source>
        <dbReference type="SAM" id="MobiDB-lite"/>
    </source>
</evidence>
<feature type="compositionally biased region" description="Basic and acidic residues" evidence="3">
    <location>
        <begin position="462"/>
        <end position="479"/>
    </location>
</feature>
<reference evidence="5 6" key="1">
    <citation type="submission" date="2016-03" db="EMBL/GenBank/DDBJ databases">
        <title>Genome sequence of Nesiotobacter sp. nov., a moderately halophilic alphaproteobacterium isolated from the Yellow Sea, China.</title>
        <authorList>
            <person name="Zhang G."/>
            <person name="Zhang R."/>
        </authorList>
    </citation>
    <scope>NUCLEOTIDE SEQUENCE [LARGE SCALE GENOMIC DNA]</scope>
    <source>
        <strain evidence="5 6">WB1-6</strain>
    </source>
</reference>
<evidence type="ECO:0008006" key="7">
    <source>
        <dbReference type="Google" id="ProtNLM"/>
    </source>
</evidence>
<dbReference type="PROSITE" id="PS50005">
    <property type="entry name" value="TPR"/>
    <property type="match status" value="1"/>
</dbReference>
<feature type="compositionally biased region" description="Polar residues" evidence="3">
    <location>
        <begin position="587"/>
        <end position="602"/>
    </location>
</feature>
<keyword evidence="4" id="KW-1133">Transmembrane helix</keyword>
<keyword evidence="2" id="KW-0175">Coiled coil</keyword>
<evidence type="ECO:0000256" key="1">
    <source>
        <dbReference type="PROSITE-ProRule" id="PRU00339"/>
    </source>
</evidence>
<feature type="compositionally biased region" description="Polar residues" evidence="3">
    <location>
        <begin position="506"/>
        <end position="527"/>
    </location>
</feature>
<keyword evidence="4" id="KW-0472">Membrane</keyword>
<dbReference type="InterPro" id="IPR011990">
    <property type="entry name" value="TPR-like_helical_dom_sf"/>
</dbReference>
<proteinExistence type="predicted"/>